<gene>
    <name evidence="1" type="ORF">E3J95_04715</name>
</gene>
<comment type="caution">
    <text evidence="1">The sequence shown here is derived from an EMBL/GenBank/DDBJ whole genome shotgun (WGS) entry which is preliminary data.</text>
</comment>
<proteinExistence type="predicted"/>
<dbReference type="EMBL" id="SOKU01000232">
    <property type="protein sequence ID" value="TES85312.1"/>
    <property type="molecule type" value="Genomic_DNA"/>
</dbReference>
<sequence>MLRKYVRRYEVRLKDKVAIITGAGAGMGRVTAVLFSEEGARTVVVDIDEKAGQETVDMIRAKGQEALFISTDIADVSQVSSMVRKVTEEYGRLDILVNNAGVYARGDIVTIDEKLWDRIMNVNLRGAFLCCKYSIP</sequence>
<dbReference type="InterPro" id="IPR002347">
    <property type="entry name" value="SDR_fam"/>
</dbReference>
<dbReference type="InterPro" id="IPR036291">
    <property type="entry name" value="NAD(P)-bd_dom_sf"/>
</dbReference>
<evidence type="ECO:0000313" key="1">
    <source>
        <dbReference type="EMBL" id="TES85312.1"/>
    </source>
</evidence>
<dbReference type="PRINTS" id="PR00081">
    <property type="entry name" value="GDHRDH"/>
</dbReference>
<evidence type="ECO:0000313" key="2">
    <source>
        <dbReference type="Proteomes" id="UP000320781"/>
    </source>
</evidence>
<name>A0A523QIB4_UNCAE</name>
<protein>
    <submittedName>
        <fullName evidence="1">SDR family NAD(P)-dependent oxidoreductase</fullName>
    </submittedName>
</protein>
<dbReference type="Gene3D" id="3.40.50.720">
    <property type="entry name" value="NAD(P)-binding Rossmann-like Domain"/>
    <property type="match status" value="1"/>
</dbReference>
<dbReference type="SUPFAM" id="SSF51735">
    <property type="entry name" value="NAD(P)-binding Rossmann-fold domains"/>
    <property type="match status" value="1"/>
</dbReference>
<reference evidence="1 2" key="1">
    <citation type="submission" date="2019-03" db="EMBL/GenBank/DDBJ databases">
        <title>Metabolic potential of uncultured bacteria and archaea associated with petroleum seepage in deep-sea sediments.</title>
        <authorList>
            <person name="Dong X."/>
            <person name="Hubert C."/>
        </authorList>
    </citation>
    <scope>NUCLEOTIDE SEQUENCE [LARGE SCALE GENOMIC DNA]</scope>
    <source>
        <strain evidence="1">E44_bin92</strain>
    </source>
</reference>
<organism evidence="1 2">
    <name type="scientific">Aerophobetes bacterium</name>
    <dbReference type="NCBI Taxonomy" id="2030807"/>
    <lineage>
        <taxon>Bacteria</taxon>
        <taxon>Candidatus Aerophobota</taxon>
    </lineage>
</organism>
<dbReference type="AlphaFoldDB" id="A0A523QIB4"/>
<dbReference type="CDD" id="cd05233">
    <property type="entry name" value="SDR_c"/>
    <property type="match status" value="1"/>
</dbReference>
<feature type="non-terminal residue" evidence="1">
    <location>
        <position position="136"/>
    </location>
</feature>
<dbReference type="Proteomes" id="UP000320781">
    <property type="component" value="Unassembled WGS sequence"/>
</dbReference>
<dbReference type="PANTHER" id="PTHR42820">
    <property type="entry name" value="SHORT-CHAIN DEHYDROGENASE REDUCTASE"/>
    <property type="match status" value="1"/>
</dbReference>
<accession>A0A523QIB4</accession>
<dbReference type="PANTHER" id="PTHR42820:SF1">
    <property type="entry name" value="SHORT-CHAIN DEHYDROGENASE_REDUCTASE FAMILY PROTEIN"/>
    <property type="match status" value="1"/>
</dbReference>
<dbReference type="Pfam" id="PF00106">
    <property type="entry name" value="adh_short"/>
    <property type="match status" value="1"/>
</dbReference>